<feature type="region of interest" description="Disordered" evidence="1">
    <location>
        <begin position="82"/>
        <end position="102"/>
    </location>
</feature>
<organism evidence="2">
    <name type="scientific">Siphoviridae sp. ctmP19</name>
    <dbReference type="NCBI Taxonomy" id="2825651"/>
    <lineage>
        <taxon>Viruses</taxon>
        <taxon>Duplodnaviria</taxon>
        <taxon>Heunggongvirae</taxon>
        <taxon>Uroviricota</taxon>
        <taxon>Caudoviricetes</taxon>
    </lineage>
</organism>
<sequence length="242" mass="27996">MDHELTKRINAWVESPFATRNVEQGALLLLQLTRNQWLYRSACMAPGRYNAIVENELRKHLRIRLDGLTASKVAEQEPVVMTRTEESLRGNGRGLREDHDELPPDIRSLYERNGTLYQKMKAEYNTLCGMAAATPCDRYEHIQILKELDDEYRQNWERYDTYNPQTEAPEEEPLPTDPIEVSRLISAYRKYLSKHLPKVAGNEAVCADVLREMQKRTDVILRLGGTFKDDYAERLRGVGISL</sequence>
<dbReference type="EMBL" id="BK015438">
    <property type="protein sequence ID" value="DAE06496.1"/>
    <property type="molecule type" value="Genomic_DNA"/>
</dbReference>
<proteinExistence type="predicted"/>
<evidence type="ECO:0000256" key="1">
    <source>
        <dbReference type="SAM" id="MobiDB-lite"/>
    </source>
</evidence>
<feature type="compositionally biased region" description="Basic and acidic residues" evidence="1">
    <location>
        <begin position="83"/>
        <end position="102"/>
    </location>
</feature>
<accession>A0A8S5PIF3</accession>
<evidence type="ECO:0000313" key="2">
    <source>
        <dbReference type="EMBL" id="DAE06496.1"/>
    </source>
</evidence>
<protein>
    <submittedName>
        <fullName evidence="2">Uncharacterized protein</fullName>
    </submittedName>
</protein>
<name>A0A8S5PIF3_9CAUD</name>
<reference evidence="2" key="1">
    <citation type="journal article" date="2021" name="Proc. Natl. Acad. Sci. U.S.A.">
        <title>A Catalog of Tens of Thousands of Viruses from Human Metagenomes Reveals Hidden Associations with Chronic Diseases.</title>
        <authorList>
            <person name="Tisza M.J."/>
            <person name="Buck C.B."/>
        </authorList>
    </citation>
    <scope>NUCLEOTIDE SEQUENCE</scope>
    <source>
        <strain evidence="2">CtmP19</strain>
    </source>
</reference>